<dbReference type="STRING" id="439219.SAMN02910293_01367"/>
<dbReference type="PANTHER" id="PTHR43031">
    <property type="entry name" value="FAD-DEPENDENT OXIDOREDUCTASE"/>
    <property type="match status" value="1"/>
</dbReference>
<feature type="domain" description="Rhodanese" evidence="1">
    <location>
        <begin position="40"/>
        <end position="125"/>
    </location>
</feature>
<name>A0A1G6C3L4_9STRE</name>
<dbReference type="Proteomes" id="UP000182508">
    <property type="component" value="Unassembled WGS sequence"/>
</dbReference>
<dbReference type="PROSITE" id="PS50206">
    <property type="entry name" value="RHODANESE_3"/>
    <property type="match status" value="1"/>
</dbReference>
<reference evidence="2 3" key="1">
    <citation type="submission" date="2016-10" db="EMBL/GenBank/DDBJ databases">
        <authorList>
            <person name="de Groot N.N."/>
        </authorList>
    </citation>
    <scope>NUCLEOTIDE SEQUENCE [LARGE SCALE GENOMIC DNA]</scope>
    <source>
        <strain evidence="2 3">A-4</strain>
    </source>
</reference>
<dbReference type="PANTHER" id="PTHR43031:SF18">
    <property type="entry name" value="RHODANESE-RELATED SULFURTRANSFERASES"/>
    <property type="match status" value="1"/>
</dbReference>
<dbReference type="CDD" id="cd00158">
    <property type="entry name" value="RHOD"/>
    <property type="match status" value="1"/>
</dbReference>
<proteinExistence type="predicted"/>
<keyword evidence="2" id="KW-0808">Transferase</keyword>
<dbReference type="RefSeq" id="WP_074486133.1">
    <property type="nucleotide sequence ID" value="NZ_FMXP01000017.1"/>
</dbReference>
<dbReference type="eggNOG" id="COG0607">
    <property type="taxonomic scope" value="Bacteria"/>
</dbReference>
<dbReference type="GO" id="GO:0016740">
    <property type="term" value="F:transferase activity"/>
    <property type="evidence" value="ECO:0007669"/>
    <property type="project" value="UniProtKB-KW"/>
</dbReference>
<dbReference type="Gene3D" id="3.40.250.10">
    <property type="entry name" value="Rhodanese-like domain"/>
    <property type="match status" value="1"/>
</dbReference>
<protein>
    <submittedName>
        <fullName evidence="2">Rhodanese-related sulfurtransferase</fullName>
    </submittedName>
</protein>
<dbReference type="SMART" id="SM00450">
    <property type="entry name" value="RHOD"/>
    <property type="match status" value="1"/>
</dbReference>
<evidence type="ECO:0000313" key="2">
    <source>
        <dbReference type="EMBL" id="SDB27446.1"/>
    </source>
</evidence>
<evidence type="ECO:0000259" key="1">
    <source>
        <dbReference type="PROSITE" id="PS50206"/>
    </source>
</evidence>
<keyword evidence="3" id="KW-1185">Reference proteome</keyword>
<organism evidence="2 3">
    <name type="scientific">Streptococcus henryi</name>
    <dbReference type="NCBI Taxonomy" id="439219"/>
    <lineage>
        <taxon>Bacteria</taxon>
        <taxon>Bacillati</taxon>
        <taxon>Bacillota</taxon>
        <taxon>Bacilli</taxon>
        <taxon>Lactobacillales</taxon>
        <taxon>Streptococcaceae</taxon>
        <taxon>Streptococcus</taxon>
    </lineage>
</organism>
<dbReference type="EMBL" id="FMXP01000017">
    <property type="protein sequence ID" value="SDB27446.1"/>
    <property type="molecule type" value="Genomic_DNA"/>
</dbReference>
<dbReference type="SUPFAM" id="SSF52821">
    <property type="entry name" value="Rhodanese/Cell cycle control phosphatase"/>
    <property type="match status" value="1"/>
</dbReference>
<sequence length="125" mass="14282">MYTLILTLAIVLVFLAWSGLRYFRVRKAASYLNNADFEKMYHGGQLIDIREQAAYRQKHILGARNLPASQLKQSLTAIRKDKPLFIYDSSRSTSLPNAVLLLKKEGFTDINVLEEGFESWTGKVK</sequence>
<gene>
    <name evidence="2" type="ORF">SAMN02910293_01367</name>
</gene>
<dbReference type="Pfam" id="PF00581">
    <property type="entry name" value="Rhodanese"/>
    <property type="match status" value="1"/>
</dbReference>
<accession>A0A1G6C3L4</accession>
<dbReference type="InterPro" id="IPR036873">
    <property type="entry name" value="Rhodanese-like_dom_sf"/>
</dbReference>
<dbReference type="AlphaFoldDB" id="A0A1G6C3L4"/>
<dbReference type="InterPro" id="IPR001763">
    <property type="entry name" value="Rhodanese-like_dom"/>
</dbReference>
<evidence type="ECO:0000313" key="3">
    <source>
        <dbReference type="Proteomes" id="UP000182508"/>
    </source>
</evidence>
<dbReference type="InterPro" id="IPR050229">
    <property type="entry name" value="GlpE_sulfurtransferase"/>
</dbReference>